<keyword evidence="8" id="KW-1185">Reference proteome</keyword>
<gene>
    <name evidence="7" type="ORF">GLO26_07090</name>
</gene>
<feature type="transmembrane region" description="Helical" evidence="6">
    <location>
        <begin position="47"/>
        <end position="66"/>
    </location>
</feature>
<dbReference type="Pfam" id="PF01184">
    <property type="entry name" value="Gpr1_Fun34_YaaH"/>
    <property type="match status" value="1"/>
</dbReference>
<sequence>MDKDKLGKTVTFKEITSNPAPLGLLGFGMTTVLLNLHNAGFFPMDSMIFAMGIFYGGFAQVIAGIMEWKKDNTFGATAFTSYGFFWLSLIAINILPTMGLGEAPSSQSMAAYLFMWAIFTFAMFIGTLRINRALQVVFGSLALLFLLLSLGHFTGSALILTIAGYEGIICGFSAIYAAMAQVLNELYEKTIMPIGEVKK</sequence>
<feature type="transmembrane region" description="Helical" evidence="6">
    <location>
        <begin position="133"/>
        <end position="151"/>
    </location>
</feature>
<evidence type="ECO:0000256" key="1">
    <source>
        <dbReference type="ARBA" id="ARBA00004141"/>
    </source>
</evidence>
<name>A0ABR7TC97_9LACT</name>
<evidence type="ECO:0000256" key="2">
    <source>
        <dbReference type="ARBA" id="ARBA00005587"/>
    </source>
</evidence>
<proteinExistence type="inferred from homology"/>
<keyword evidence="4 6" id="KW-1133">Transmembrane helix</keyword>
<evidence type="ECO:0000313" key="7">
    <source>
        <dbReference type="EMBL" id="MBC9825587.1"/>
    </source>
</evidence>
<comment type="subcellular location">
    <subcellularLocation>
        <location evidence="1">Membrane</location>
        <topology evidence="1">Multi-pass membrane protein</topology>
    </subcellularLocation>
</comment>
<dbReference type="PROSITE" id="PS01114">
    <property type="entry name" value="GPR1_FUN34_YAAH"/>
    <property type="match status" value="1"/>
</dbReference>
<comment type="caution">
    <text evidence="7">The sequence shown here is derived from an EMBL/GenBank/DDBJ whole genome shotgun (WGS) entry which is preliminary data.</text>
</comment>
<evidence type="ECO:0000313" key="8">
    <source>
        <dbReference type="Proteomes" id="UP000638836"/>
    </source>
</evidence>
<feature type="transmembrane region" description="Helical" evidence="6">
    <location>
        <begin position="21"/>
        <end position="41"/>
    </location>
</feature>
<keyword evidence="5 6" id="KW-0472">Membrane</keyword>
<dbReference type="InterPro" id="IPR047622">
    <property type="entry name" value="GPR1_FUN34_YAAH"/>
</dbReference>
<dbReference type="PANTHER" id="PTHR30178">
    <property type="entry name" value="INNER MEMBRANE PROTEIN YAAH"/>
    <property type="match status" value="1"/>
</dbReference>
<organism evidence="7 8">
    <name type="scientific">Carnobacterium inhibens</name>
    <dbReference type="NCBI Taxonomy" id="147709"/>
    <lineage>
        <taxon>Bacteria</taxon>
        <taxon>Bacillati</taxon>
        <taxon>Bacillota</taxon>
        <taxon>Bacilli</taxon>
        <taxon>Lactobacillales</taxon>
        <taxon>Carnobacteriaceae</taxon>
        <taxon>Carnobacterium</taxon>
    </lineage>
</organism>
<reference evidence="7 8" key="1">
    <citation type="journal article" date="2020" name="Microorganisms">
        <title>New Insight into Antimicrobial Compounds from Food and Marine-Sourced Carnobacterium Species through Phenotype and Genome Analyses.</title>
        <authorList>
            <person name="Begrem S."/>
            <person name="Ivaniuk F."/>
            <person name="Gigout-Chevalier F."/>
            <person name="Kolypczuk L."/>
            <person name="Bonnetot S."/>
            <person name="Leroi F."/>
            <person name="Grovel O."/>
            <person name="Delbarre-Ladrat C."/>
            <person name="Passerini D."/>
        </authorList>
    </citation>
    <scope>NUCLEOTIDE SEQUENCE [LARGE SCALE GENOMIC DNA]</scope>
    <source>
        <strain evidence="7 8">MIP2551</strain>
    </source>
</reference>
<accession>A0ABR7TC97</accession>
<dbReference type="InterPro" id="IPR000791">
    <property type="entry name" value="Gpr1/Fun34/SatP-like"/>
</dbReference>
<evidence type="ECO:0000256" key="3">
    <source>
        <dbReference type="ARBA" id="ARBA00022692"/>
    </source>
</evidence>
<feature type="transmembrane region" description="Helical" evidence="6">
    <location>
        <begin position="157"/>
        <end position="179"/>
    </location>
</feature>
<dbReference type="Proteomes" id="UP000638836">
    <property type="component" value="Unassembled WGS sequence"/>
</dbReference>
<dbReference type="InterPro" id="IPR047623">
    <property type="entry name" value="SatP"/>
</dbReference>
<evidence type="ECO:0000256" key="6">
    <source>
        <dbReference type="SAM" id="Phobius"/>
    </source>
</evidence>
<protein>
    <submittedName>
        <fullName evidence="7">Uncharacterized protein</fullName>
    </submittedName>
</protein>
<evidence type="ECO:0000256" key="5">
    <source>
        <dbReference type="ARBA" id="ARBA00023136"/>
    </source>
</evidence>
<dbReference type="PANTHER" id="PTHR30178:SF3">
    <property type="entry name" value="SUCCINATE-ACETATE_PROTON SYMPORTER SATP"/>
    <property type="match status" value="1"/>
</dbReference>
<dbReference type="EMBL" id="WNJQ01000005">
    <property type="protein sequence ID" value="MBC9825587.1"/>
    <property type="molecule type" value="Genomic_DNA"/>
</dbReference>
<dbReference type="NCBIfam" id="NF038013">
    <property type="entry name" value="AceTr_1"/>
    <property type="match status" value="1"/>
</dbReference>
<comment type="similarity">
    <text evidence="2">Belongs to the acetate uptake transporter (AceTr) (TC 2.A.96) family.</text>
</comment>
<evidence type="ECO:0000256" key="4">
    <source>
        <dbReference type="ARBA" id="ARBA00022989"/>
    </source>
</evidence>
<keyword evidence="3 6" id="KW-0812">Transmembrane</keyword>
<feature type="transmembrane region" description="Helical" evidence="6">
    <location>
        <begin position="107"/>
        <end position="126"/>
    </location>
</feature>
<dbReference type="RefSeq" id="WP_187948844.1">
    <property type="nucleotide sequence ID" value="NZ_WNJQ01000005.1"/>
</dbReference>
<feature type="transmembrane region" description="Helical" evidence="6">
    <location>
        <begin position="73"/>
        <end position="95"/>
    </location>
</feature>